<name>A0A5M8PTL2_9LECA</name>
<protein>
    <recommendedName>
        <fullName evidence="2">RBR-type E3 ubiquitin transferase</fullName>
        <ecNumber evidence="2">2.3.2.31</ecNumber>
    </recommendedName>
</protein>
<dbReference type="AlphaFoldDB" id="A0A5M8PTL2"/>
<dbReference type="SUPFAM" id="SSF57850">
    <property type="entry name" value="RING/U-box"/>
    <property type="match status" value="1"/>
</dbReference>
<dbReference type="InterPro" id="IPR031127">
    <property type="entry name" value="E3_UB_ligase_RBR"/>
</dbReference>
<dbReference type="OrthoDB" id="1431934at2759"/>
<dbReference type="SMART" id="SM00647">
    <property type="entry name" value="IBR"/>
    <property type="match status" value="1"/>
</dbReference>
<dbReference type="EC" id="2.3.2.31" evidence="2"/>
<evidence type="ECO:0000256" key="1">
    <source>
        <dbReference type="ARBA" id="ARBA00001798"/>
    </source>
</evidence>
<evidence type="ECO:0000256" key="4">
    <source>
        <dbReference type="ARBA" id="ARBA00022723"/>
    </source>
</evidence>
<evidence type="ECO:0000313" key="10">
    <source>
        <dbReference type="EMBL" id="KAA6412926.1"/>
    </source>
</evidence>
<evidence type="ECO:0000256" key="6">
    <source>
        <dbReference type="ARBA" id="ARBA00022771"/>
    </source>
</evidence>
<comment type="caution">
    <text evidence="10">The sequence shown here is derived from an EMBL/GenBank/DDBJ whole genome shotgun (WGS) entry which is preliminary data.</text>
</comment>
<dbReference type="Gene3D" id="3.30.40.10">
    <property type="entry name" value="Zinc/RING finger domain, C3HC4 (zinc finger)"/>
    <property type="match status" value="1"/>
</dbReference>
<evidence type="ECO:0000256" key="3">
    <source>
        <dbReference type="ARBA" id="ARBA00022679"/>
    </source>
</evidence>
<accession>A0A5M8PTL2</accession>
<feature type="domain" description="RING-type" evidence="9">
    <location>
        <begin position="134"/>
        <end position="329"/>
    </location>
</feature>
<proteinExistence type="predicted"/>
<dbReference type="GO" id="GO:0061630">
    <property type="term" value="F:ubiquitin protein ligase activity"/>
    <property type="evidence" value="ECO:0007669"/>
    <property type="project" value="UniProtKB-EC"/>
</dbReference>
<keyword evidence="7" id="KW-0833">Ubl conjugation pathway</keyword>
<dbReference type="Proteomes" id="UP000324767">
    <property type="component" value="Unassembled WGS sequence"/>
</dbReference>
<keyword evidence="3" id="KW-0808">Transferase</keyword>
<evidence type="ECO:0000256" key="8">
    <source>
        <dbReference type="ARBA" id="ARBA00022833"/>
    </source>
</evidence>
<dbReference type="PANTHER" id="PTHR11685">
    <property type="entry name" value="RBR FAMILY RING FINGER AND IBR DOMAIN-CONTAINING"/>
    <property type="match status" value="1"/>
</dbReference>
<keyword evidence="6" id="KW-0863">Zinc-finger</keyword>
<dbReference type="InterPro" id="IPR002867">
    <property type="entry name" value="IBR_dom"/>
</dbReference>
<dbReference type="Pfam" id="PF01485">
    <property type="entry name" value="IBR"/>
    <property type="match status" value="1"/>
</dbReference>
<dbReference type="PROSITE" id="PS51873">
    <property type="entry name" value="TRIAD"/>
    <property type="match status" value="1"/>
</dbReference>
<evidence type="ECO:0000256" key="5">
    <source>
        <dbReference type="ARBA" id="ARBA00022737"/>
    </source>
</evidence>
<dbReference type="CDD" id="cd20335">
    <property type="entry name" value="BRcat_RBR"/>
    <property type="match status" value="1"/>
</dbReference>
<dbReference type="InterPro" id="IPR013083">
    <property type="entry name" value="Znf_RING/FYVE/PHD"/>
</dbReference>
<dbReference type="GO" id="GO:0016567">
    <property type="term" value="P:protein ubiquitination"/>
    <property type="evidence" value="ECO:0007669"/>
    <property type="project" value="InterPro"/>
</dbReference>
<keyword evidence="8" id="KW-0862">Zinc</keyword>
<keyword evidence="4" id="KW-0479">Metal-binding</keyword>
<evidence type="ECO:0000256" key="7">
    <source>
        <dbReference type="ARBA" id="ARBA00022786"/>
    </source>
</evidence>
<reference evidence="10 11" key="1">
    <citation type="submission" date="2019-09" db="EMBL/GenBank/DDBJ databases">
        <title>The hologenome of the rock-dwelling lichen Lasallia pustulata.</title>
        <authorList>
            <person name="Greshake Tzovaras B."/>
            <person name="Segers F."/>
            <person name="Bicker A."/>
            <person name="Dal Grande F."/>
            <person name="Otte J."/>
            <person name="Hankeln T."/>
            <person name="Schmitt I."/>
            <person name="Ebersberger I."/>
        </authorList>
    </citation>
    <scope>NUCLEOTIDE SEQUENCE [LARGE SCALE GENOMIC DNA]</scope>
    <source>
        <strain evidence="10">A1-1</strain>
    </source>
</reference>
<evidence type="ECO:0000313" key="11">
    <source>
        <dbReference type="Proteomes" id="UP000324767"/>
    </source>
</evidence>
<sequence>MKAVQPQLVTGVKRLVEGPVSCIDGDGLQIPRNTVMEHGVAWLLDCSRRIPKHGSKKAVEGRVLWPKREHKIENHLPISSLINPSLLLQFLVLVTSIMTLTSAGQNLAPSGTCVACLGAKAICGVPSFDEGDHHEPNCSWCPFPPASAFPSCDHPLRVCLPCFRHHIEVQMETVGPEHLSCPECPNPLQHHQIRRLASKEVFERFDALTLRRTLESDRNFRWCLRTGCGSGQIHLDPTHPLMVCQVCKYRMCFEHRVPWHTDYTCEEYDQLDNIDEARSKELLAGLPVKKCPGLKCPYYVEKIGGCDIMGCIDPCAFARTFVYFTNSCD</sequence>
<dbReference type="InterPro" id="IPR044066">
    <property type="entry name" value="TRIAD_supradom"/>
</dbReference>
<gene>
    <name evidence="10" type="ORF">FRX48_03919</name>
</gene>
<keyword evidence="5" id="KW-0677">Repeat</keyword>
<organism evidence="10 11">
    <name type="scientific">Lasallia pustulata</name>
    <dbReference type="NCBI Taxonomy" id="136370"/>
    <lineage>
        <taxon>Eukaryota</taxon>
        <taxon>Fungi</taxon>
        <taxon>Dikarya</taxon>
        <taxon>Ascomycota</taxon>
        <taxon>Pezizomycotina</taxon>
        <taxon>Lecanoromycetes</taxon>
        <taxon>OSLEUM clade</taxon>
        <taxon>Umbilicariomycetidae</taxon>
        <taxon>Umbilicariales</taxon>
        <taxon>Umbilicariaceae</taxon>
        <taxon>Lasallia</taxon>
    </lineage>
</organism>
<dbReference type="GO" id="GO:0008270">
    <property type="term" value="F:zinc ion binding"/>
    <property type="evidence" value="ECO:0007669"/>
    <property type="project" value="UniProtKB-KW"/>
</dbReference>
<comment type="catalytic activity">
    <reaction evidence="1">
        <text>[E2 ubiquitin-conjugating enzyme]-S-ubiquitinyl-L-cysteine + [acceptor protein]-L-lysine = [E2 ubiquitin-conjugating enzyme]-L-cysteine + [acceptor protein]-N(6)-ubiquitinyl-L-lysine.</text>
        <dbReference type="EC" id="2.3.2.31"/>
    </reaction>
</comment>
<dbReference type="EMBL" id="VXIT01000005">
    <property type="protein sequence ID" value="KAA6412926.1"/>
    <property type="molecule type" value="Genomic_DNA"/>
</dbReference>
<evidence type="ECO:0000259" key="9">
    <source>
        <dbReference type="PROSITE" id="PS51873"/>
    </source>
</evidence>
<evidence type="ECO:0000256" key="2">
    <source>
        <dbReference type="ARBA" id="ARBA00012251"/>
    </source>
</evidence>